<dbReference type="PANTHER" id="PTHR21624">
    <property type="entry name" value="STEROL DESATURASE-RELATED PROTEIN"/>
    <property type="match status" value="1"/>
</dbReference>
<name>A0A1B7VZI5_APHFL</name>
<evidence type="ECO:0000313" key="9">
    <source>
        <dbReference type="Proteomes" id="UP000092382"/>
    </source>
</evidence>
<organism evidence="8 9">
    <name type="scientific">Aphanizomenon flos-aquae LD13</name>
    <dbReference type="NCBI Taxonomy" id="1710894"/>
    <lineage>
        <taxon>Bacteria</taxon>
        <taxon>Bacillati</taxon>
        <taxon>Cyanobacteriota</taxon>
        <taxon>Cyanophyceae</taxon>
        <taxon>Nostocales</taxon>
        <taxon>Aphanizomenonaceae</taxon>
        <taxon>Aphanizomenon</taxon>
    </lineage>
</organism>
<protein>
    <submittedName>
        <fullName evidence="8">Fatty acid hydroxylase</fullName>
    </submittedName>
</protein>
<evidence type="ECO:0000256" key="3">
    <source>
        <dbReference type="ARBA" id="ARBA00022989"/>
    </source>
</evidence>
<dbReference type="PATRIC" id="fig|1710894.3.peg.2067"/>
<feature type="domain" description="Fatty acid hydroxylase" evidence="7">
    <location>
        <begin position="80"/>
        <end position="216"/>
    </location>
</feature>
<comment type="subcellular location">
    <subcellularLocation>
        <location evidence="1">Endomembrane system</location>
        <topology evidence="1">Multi-pass membrane protein</topology>
    </subcellularLocation>
</comment>
<evidence type="ECO:0000256" key="4">
    <source>
        <dbReference type="ARBA" id="ARBA00023002"/>
    </source>
</evidence>
<gene>
    <name evidence="8" type="ORF">AN481_05250</name>
</gene>
<dbReference type="InterPro" id="IPR006694">
    <property type="entry name" value="Fatty_acid_hydroxylase"/>
</dbReference>
<dbReference type="GO" id="GO:0050479">
    <property type="term" value="F:glyceryl-ether monooxygenase activity"/>
    <property type="evidence" value="ECO:0007669"/>
    <property type="project" value="TreeGrafter"/>
</dbReference>
<keyword evidence="4" id="KW-0560">Oxidoreductase</keyword>
<feature type="transmembrane region" description="Helical" evidence="6">
    <location>
        <begin position="73"/>
        <end position="92"/>
    </location>
</feature>
<dbReference type="Proteomes" id="UP000092382">
    <property type="component" value="Unassembled WGS sequence"/>
</dbReference>
<comment type="caution">
    <text evidence="8">The sequence shown here is derived from an EMBL/GenBank/DDBJ whole genome shotgun (WGS) entry which is preliminary data.</text>
</comment>
<dbReference type="STRING" id="1803587.GCA_001593825_02084"/>
<dbReference type="Pfam" id="PF04116">
    <property type="entry name" value="FA_hydroxylase"/>
    <property type="match status" value="1"/>
</dbReference>
<evidence type="ECO:0000256" key="1">
    <source>
        <dbReference type="ARBA" id="ARBA00004127"/>
    </source>
</evidence>
<accession>A0A1B7VZI5</accession>
<feature type="transmembrane region" description="Helical" evidence="6">
    <location>
        <begin position="6"/>
        <end position="27"/>
    </location>
</feature>
<keyword evidence="3 6" id="KW-1133">Transmembrane helix</keyword>
<dbReference type="GO" id="GO:0016020">
    <property type="term" value="C:membrane"/>
    <property type="evidence" value="ECO:0007669"/>
    <property type="project" value="GOC"/>
</dbReference>
<dbReference type="EMBL" id="LJOY01000012">
    <property type="protein sequence ID" value="OBQ26351.1"/>
    <property type="molecule type" value="Genomic_DNA"/>
</dbReference>
<dbReference type="InterPro" id="IPR051689">
    <property type="entry name" value="Sterol_desaturase/TMEM195"/>
</dbReference>
<dbReference type="PANTHER" id="PTHR21624:SF3">
    <property type="entry name" value="FATTY ACID HYDROXYLASE DOMAIN-CONTAINING PROTEIN"/>
    <property type="match status" value="1"/>
</dbReference>
<keyword evidence="2 6" id="KW-0812">Transmembrane</keyword>
<evidence type="ECO:0000256" key="6">
    <source>
        <dbReference type="SAM" id="Phobius"/>
    </source>
</evidence>
<evidence type="ECO:0000313" key="8">
    <source>
        <dbReference type="EMBL" id="OBQ26351.1"/>
    </source>
</evidence>
<evidence type="ECO:0000256" key="2">
    <source>
        <dbReference type="ARBA" id="ARBA00022692"/>
    </source>
</evidence>
<feature type="transmembrane region" description="Helical" evidence="6">
    <location>
        <begin position="39"/>
        <end position="61"/>
    </location>
</feature>
<sequence>MEYKSLAVISSIVIFGILETLVPFFQYHQTPIKRVIHNLILGLINSLVINLTVILILNYIWKPTLSPGFLDDINFPWLHFILSFLVLDLYMYTWHRLIHTWGFAWRFHKVHHTDRWMNISTAYRFHTVEVVFANIPKFGLIYLLGITQNAWILYESLFAVSLVFHHSNFALPFKIDKFLSYIIVTPNYHRAHHCQLTKYLNSNYSSLLTIWDLIFQSRYYPPQPETIQFGLPEKTREFNVISLLKLPFMSV</sequence>
<evidence type="ECO:0000259" key="7">
    <source>
        <dbReference type="Pfam" id="PF04116"/>
    </source>
</evidence>
<evidence type="ECO:0000256" key="5">
    <source>
        <dbReference type="ARBA" id="ARBA00023136"/>
    </source>
</evidence>
<dbReference type="GO" id="GO:0012505">
    <property type="term" value="C:endomembrane system"/>
    <property type="evidence" value="ECO:0007669"/>
    <property type="project" value="UniProtKB-SubCell"/>
</dbReference>
<reference evidence="8 9" key="1">
    <citation type="submission" date="2015-09" db="EMBL/GenBank/DDBJ databases">
        <title>Whole genome shotgun sequence assembly of Aphanizomenon flos-aquae UKL13.</title>
        <authorList>
            <person name="Driscoll C."/>
        </authorList>
    </citation>
    <scope>NUCLEOTIDE SEQUENCE [LARGE SCALE GENOMIC DNA]</scope>
    <source>
        <strain evidence="8">MDT13</strain>
    </source>
</reference>
<dbReference type="GO" id="GO:0008610">
    <property type="term" value="P:lipid biosynthetic process"/>
    <property type="evidence" value="ECO:0007669"/>
    <property type="project" value="InterPro"/>
</dbReference>
<dbReference type="GO" id="GO:0005506">
    <property type="term" value="F:iron ion binding"/>
    <property type="evidence" value="ECO:0007669"/>
    <property type="project" value="InterPro"/>
</dbReference>
<proteinExistence type="predicted"/>
<dbReference type="GO" id="GO:0006643">
    <property type="term" value="P:membrane lipid metabolic process"/>
    <property type="evidence" value="ECO:0007669"/>
    <property type="project" value="TreeGrafter"/>
</dbReference>
<keyword evidence="5 6" id="KW-0472">Membrane</keyword>
<dbReference type="AlphaFoldDB" id="A0A1B7VZI5"/>